<evidence type="ECO:0000256" key="7">
    <source>
        <dbReference type="ARBA" id="ARBA00022692"/>
    </source>
</evidence>
<keyword evidence="6" id="KW-0808">Transferase</keyword>
<dbReference type="InterPro" id="IPR013210">
    <property type="entry name" value="LRR_N_plant-typ"/>
</dbReference>
<name>A0AAV8PUR2_ENSVE</name>
<comment type="caution">
    <text evidence="22">The sequence shown here is derived from an EMBL/GenBank/DDBJ whole genome shotgun (WGS) entry which is preliminary data.</text>
</comment>
<proteinExistence type="inferred from homology"/>
<gene>
    <name evidence="22" type="ORF">OPV22_030815</name>
</gene>
<dbReference type="Gene3D" id="3.80.10.10">
    <property type="entry name" value="Ribonuclease Inhibitor"/>
    <property type="match status" value="2"/>
</dbReference>
<evidence type="ECO:0000256" key="14">
    <source>
        <dbReference type="ARBA" id="ARBA00023136"/>
    </source>
</evidence>
<protein>
    <recommendedName>
        <fullName evidence="3">non-specific serine/threonine protein kinase</fullName>
        <ecNumber evidence="3">2.7.11.1</ecNumber>
    </recommendedName>
</protein>
<keyword evidence="14 19" id="KW-0472">Membrane</keyword>
<dbReference type="GO" id="GO:0004674">
    <property type="term" value="F:protein serine/threonine kinase activity"/>
    <property type="evidence" value="ECO:0007669"/>
    <property type="project" value="UniProtKB-KW"/>
</dbReference>
<evidence type="ECO:0000256" key="11">
    <source>
        <dbReference type="ARBA" id="ARBA00022777"/>
    </source>
</evidence>
<dbReference type="EMBL" id="JAQQAF010000009">
    <property type="protein sequence ID" value="KAJ8457889.1"/>
    <property type="molecule type" value="Genomic_DNA"/>
</dbReference>
<evidence type="ECO:0000256" key="1">
    <source>
        <dbReference type="ARBA" id="ARBA00004162"/>
    </source>
</evidence>
<dbReference type="SUPFAM" id="SSF52058">
    <property type="entry name" value="L domain-like"/>
    <property type="match status" value="1"/>
</dbReference>
<keyword evidence="8 20" id="KW-0732">Signal</keyword>
<reference evidence="22 23" key="1">
    <citation type="submission" date="2022-12" db="EMBL/GenBank/DDBJ databases">
        <title>Chromosome-scale assembly of the Ensete ventricosum genome.</title>
        <authorList>
            <person name="Dussert Y."/>
            <person name="Stocks J."/>
            <person name="Wendawek A."/>
            <person name="Woldeyes F."/>
            <person name="Nichols R.A."/>
            <person name="Borrell J.S."/>
        </authorList>
    </citation>
    <scope>NUCLEOTIDE SEQUENCE [LARGE SCALE GENOMIC DNA]</scope>
    <source>
        <strain evidence="23">cv. Maze</strain>
        <tissue evidence="22">Seeds</tissue>
    </source>
</reference>
<dbReference type="PANTHER" id="PTHR45974">
    <property type="entry name" value="RECEPTOR-LIKE PROTEIN 55"/>
    <property type="match status" value="1"/>
</dbReference>
<dbReference type="AlphaFoldDB" id="A0AAV8PUR2"/>
<accession>A0AAV8PUR2</accession>
<dbReference type="FunFam" id="3.80.10.10:FF:000363">
    <property type="entry name" value="Leucine-rich repeat family protein"/>
    <property type="match status" value="1"/>
</dbReference>
<evidence type="ECO:0000256" key="17">
    <source>
        <dbReference type="ARBA" id="ARBA00048679"/>
    </source>
</evidence>
<evidence type="ECO:0000256" key="6">
    <source>
        <dbReference type="ARBA" id="ARBA00022679"/>
    </source>
</evidence>
<dbReference type="PROSITE" id="PS00107">
    <property type="entry name" value="PROTEIN_KINASE_ATP"/>
    <property type="match status" value="1"/>
</dbReference>
<dbReference type="InterPro" id="IPR017441">
    <property type="entry name" value="Protein_kinase_ATP_BS"/>
</dbReference>
<dbReference type="Pfam" id="PF07714">
    <property type="entry name" value="PK_Tyr_Ser-Thr"/>
    <property type="match status" value="1"/>
</dbReference>
<keyword evidence="9" id="KW-0677">Repeat</keyword>
<evidence type="ECO:0000256" key="16">
    <source>
        <dbReference type="ARBA" id="ARBA00047899"/>
    </source>
</evidence>
<organism evidence="22 23">
    <name type="scientific">Ensete ventricosum</name>
    <name type="common">Abyssinian banana</name>
    <name type="synonym">Musa ensete</name>
    <dbReference type="NCBI Taxonomy" id="4639"/>
    <lineage>
        <taxon>Eukaryota</taxon>
        <taxon>Viridiplantae</taxon>
        <taxon>Streptophyta</taxon>
        <taxon>Embryophyta</taxon>
        <taxon>Tracheophyta</taxon>
        <taxon>Spermatophyta</taxon>
        <taxon>Magnoliopsida</taxon>
        <taxon>Liliopsida</taxon>
        <taxon>Zingiberales</taxon>
        <taxon>Musaceae</taxon>
        <taxon>Ensete</taxon>
    </lineage>
</organism>
<keyword evidence="5" id="KW-0433">Leucine-rich repeat</keyword>
<evidence type="ECO:0000256" key="19">
    <source>
        <dbReference type="SAM" id="Phobius"/>
    </source>
</evidence>
<evidence type="ECO:0000259" key="21">
    <source>
        <dbReference type="PROSITE" id="PS50011"/>
    </source>
</evidence>
<dbReference type="Proteomes" id="UP001222027">
    <property type="component" value="Unassembled WGS sequence"/>
</dbReference>
<dbReference type="EC" id="2.7.11.1" evidence="3"/>
<evidence type="ECO:0000256" key="5">
    <source>
        <dbReference type="ARBA" id="ARBA00022614"/>
    </source>
</evidence>
<evidence type="ECO:0000256" key="20">
    <source>
        <dbReference type="SAM" id="SignalP"/>
    </source>
</evidence>
<keyword evidence="11" id="KW-0418">Kinase</keyword>
<feature type="binding site" evidence="18">
    <location>
        <position position="646"/>
    </location>
    <ligand>
        <name>ATP</name>
        <dbReference type="ChEBI" id="CHEBI:30616"/>
    </ligand>
</feature>
<comment type="similarity">
    <text evidence="2">Belongs to the protein kinase superfamily. Ser/Thr protein kinase family.</text>
</comment>
<evidence type="ECO:0000313" key="23">
    <source>
        <dbReference type="Proteomes" id="UP001222027"/>
    </source>
</evidence>
<feature type="domain" description="Protein kinase" evidence="21">
    <location>
        <begin position="618"/>
        <end position="892"/>
    </location>
</feature>
<dbReference type="InterPro" id="IPR008271">
    <property type="entry name" value="Ser/Thr_kinase_AS"/>
</dbReference>
<dbReference type="FunFam" id="3.80.10.10:FF:000830">
    <property type="entry name" value="Predicted protein"/>
    <property type="match status" value="1"/>
</dbReference>
<evidence type="ECO:0000256" key="8">
    <source>
        <dbReference type="ARBA" id="ARBA00022729"/>
    </source>
</evidence>
<keyword evidence="13 19" id="KW-1133">Transmembrane helix</keyword>
<feature type="signal peptide" evidence="20">
    <location>
        <begin position="1"/>
        <end position="36"/>
    </location>
</feature>
<dbReference type="SUPFAM" id="SSF56112">
    <property type="entry name" value="Protein kinase-like (PK-like)"/>
    <property type="match status" value="1"/>
</dbReference>
<dbReference type="CDD" id="cd14066">
    <property type="entry name" value="STKc_IRAK"/>
    <property type="match status" value="1"/>
</dbReference>
<dbReference type="GO" id="GO:0005886">
    <property type="term" value="C:plasma membrane"/>
    <property type="evidence" value="ECO:0007669"/>
    <property type="project" value="UniProtKB-SubCell"/>
</dbReference>
<comment type="subcellular location">
    <subcellularLocation>
        <location evidence="1">Cell membrane</location>
        <topology evidence="1">Single-pass membrane protein</topology>
    </subcellularLocation>
</comment>
<feature type="chain" id="PRO_5043843705" description="non-specific serine/threonine protein kinase" evidence="20">
    <location>
        <begin position="37"/>
        <end position="946"/>
    </location>
</feature>
<feature type="transmembrane region" description="Helical" evidence="19">
    <location>
        <begin position="544"/>
        <end position="569"/>
    </location>
</feature>
<dbReference type="PROSITE" id="PS00108">
    <property type="entry name" value="PROTEIN_KINASE_ST"/>
    <property type="match status" value="1"/>
</dbReference>
<dbReference type="Gene3D" id="1.10.510.10">
    <property type="entry name" value="Transferase(Phosphotransferase) domain 1"/>
    <property type="match status" value="1"/>
</dbReference>
<evidence type="ECO:0000256" key="13">
    <source>
        <dbReference type="ARBA" id="ARBA00022989"/>
    </source>
</evidence>
<dbReference type="InterPro" id="IPR000719">
    <property type="entry name" value="Prot_kinase_dom"/>
</dbReference>
<dbReference type="FunFam" id="1.10.510.10:FF:000453">
    <property type="entry name" value="LRR receptor-like serine/threonine-protein kinase HSL2"/>
    <property type="match status" value="1"/>
</dbReference>
<keyword evidence="12 18" id="KW-0067">ATP-binding</keyword>
<comment type="catalytic activity">
    <reaction evidence="17">
        <text>L-seryl-[protein] + ATP = O-phospho-L-seryl-[protein] + ADP + H(+)</text>
        <dbReference type="Rhea" id="RHEA:17989"/>
        <dbReference type="Rhea" id="RHEA-COMP:9863"/>
        <dbReference type="Rhea" id="RHEA-COMP:11604"/>
        <dbReference type="ChEBI" id="CHEBI:15378"/>
        <dbReference type="ChEBI" id="CHEBI:29999"/>
        <dbReference type="ChEBI" id="CHEBI:30616"/>
        <dbReference type="ChEBI" id="CHEBI:83421"/>
        <dbReference type="ChEBI" id="CHEBI:456216"/>
        <dbReference type="EC" id="2.7.11.1"/>
    </reaction>
</comment>
<keyword evidence="7 19" id="KW-0812">Transmembrane</keyword>
<dbReference type="SMART" id="SM00220">
    <property type="entry name" value="S_TKc"/>
    <property type="match status" value="1"/>
</dbReference>
<dbReference type="FunFam" id="3.30.200.20:FF:000039">
    <property type="entry name" value="receptor-like protein kinase FERONIA"/>
    <property type="match status" value="1"/>
</dbReference>
<dbReference type="InterPro" id="IPR001611">
    <property type="entry name" value="Leu-rich_rpt"/>
</dbReference>
<evidence type="ECO:0000256" key="2">
    <source>
        <dbReference type="ARBA" id="ARBA00008684"/>
    </source>
</evidence>
<dbReference type="GO" id="GO:0005524">
    <property type="term" value="F:ATP binding"/>
    <property type="evidence" value="ECO:0007669"/>
    <property type="project" value="UniProtKB-UniRule"/>
</dbReference>
<evidence type="ECO:0000313" key="22">
    <source>
        <dbReference type="EMBL" id="KAJ8457889.1"/>
    </source>
</evidence>
<dbReference type="InterPro" id="IPR011009">
    <property type="entry name" value="Kinase-like_dom_sf"/>
</dbReference>
<keyword evidence="10 18" id="KW-0547">Nucleotide-binding</keyword>
<dbReference type="InterPro" id="IPR032675">
    <property type="entry name" value="LRR_dom_sf"/>
</dbReference>
<evidence type="ECO:0000256" key="15">
    <source>
        <dbReference type="ARBA" id="ARBA00023180"/>
    </source>
</evidence>
<evidence type="ECO:0000256" key="3">
    <source>
        <dbReference type="ARBA" id="ARBA00012513"/>
    </source>
</evidence>
<evidence type="ECO:0000256" key="18">
    <source>
        <dbReference type="PROSITE-ProRule" id="PRU10141"/>
    </source>
</evidence>
<keyword evidence="15" id="KW-0325">Glycoprotein</keyword>
<evidence type="ECO:0000256" key="10">
    <source>
        <dbReference type="ARBA" id="ARBA00022741"/>
    </source>
</evidence>
<dbReference type="PROSITE" id="PS50011">
    <property type="entry name" value="PROTEIN_KINASE_DOM"/>
    <property type="match status" value="1"/>
</dbReference>
<dbReference type="Gene3D" id="3.30.200.20">
    <property type="entry name" value="Phosphorylase Kinase, domain 1"/>
    <property type="match status" value="1"/>
</dbReference>
<evidence type="ECO:0000256" key="12">
    <source>
        <dbReference type="ARBA" id="ARBA00022840"/>
    </source>
</evidence>
<sequence>MAVRPINFLLLSSPLMLMKGLLPLLVCLVCVRHGSCSTSPQDVSALESLAAQWKNTPPSWSRSDDPCGDDNWEGITCKDSRVKKLKLFNMGIEGTLSSSGIQSLSELEHLDLSYNRNLGGPLPPSIGNLKQLVVLRLIGCEFSDRIPIEVGNLLNLHVLSLNSNRFTGAIPASLGRLSNLTWLDLAGNQLTGNLPTSSDGASGLDQLVNTLHLHLNQNQLSGRIPTSLFSSDMKFIHVLLDHNNFSGEIPESIGLVRSLEVLRLDSNYLNGSVPSSIRNLTVLNALNLANNKLIGPMPNLTGMHALSYLDLSNNTFDPSQVPEWLLDVQNLTTLIIESGRLHGQVPPSLFSFPQLQQLRLKNNALGGTLDMGSNISDQLEMVDFRNNAFTSVTLSSDYNNTILLVGNPVCSNVQLRETEYCHERQDSGSDSPIADCLHPYEGPIVCRAPSFSDISHNLAPMANRIASMLNGTPVSFSLQNYFFDGSAYLQVQLTICPWSANYFTRREVLLWFDLSSQNLGLSEIYGPCYFDPWHYSFRRNVNRALIVGVAVGCVAAVLAIAGLGSYALWQKKRATKAIILHNPFASWGSAGGDAGDAPQLKLARCFSLEELSKCTDDFSEDHEIGSGGYGKVYKATLQDGKTVAIKRSQKGSKQGGVEFKTEIEMLSRVHHKNLVDLIGFCFDKGERMLVYEYISNGTLTENLSGRRRTQLDWKRRLHIALDAAKGLAYLHELAKPPIIHRDVKSSNILLDDDLAAKVADFGLSMLVDDSDLGHVSTSVKGTMGYLDPEYFMTQQLTAKSDVYSFGVVMLELITGRLPIQKGKYIVREVKMGLDEKEKEHCGLKQMIDPSILNDGCIVGFRKFAELALRCVQDASDDRPTMNEIVKEIEALLKDDKLKKKESSASSSSSSSSNDAELRQTYDELLLLSREVNSDGVRRSDRYLFSD</sequence>
<keyword evidence="23" id="KW-1185">Reference proteome</keyword>
<comment type="catalytic activity">
    <reaction evidence="16">
        <text>L-threonyl-[protein] + ATP = O-phospho-L-threonyl-[protein] + ADP + H(+)</text>
        <dbReference type="Rhea" id="RHEA:46608"/>
        <dbReference type="Rhea" id="RHEA-COMP:11060"/>
        <dbReference type="Rhea" id="RHEA-COMP:11605"/>
        <dbReference type="ChEBI" id="CHEBI:15378"/>
        <dbReference type="ChEBI" id="CHEBI:30013"/>
        <dbReference type="ChEBI" id="CHEBI:30616"/>
        <dbReference type="ChEBI" id="CHEBI:61977"/>
        <dbReference type="ChEBI" id="CHEBI:456216"/>
        <dbReference type="EC" id="2.7.11.1"/>
    </reaction>
</comment>
<evidence type="ECO:0000256" key="4">
    <source>
        <dbReference type="ARBA" id="ARBA00022527"/>
    </source>
</evidence>
<dbReference type="Pfam" id="PF00560">
    <property type="entry name" value="LRR_1"/>
    <property type="match status" value="4"/>
</dbReference>
<dbReference type="PANTHER" id="PTHR45974:SF242">
    <property type="entry name" value="LEUCINE-RICH REPEAT PROTEIN KINASE FAMILY PROTEIN"/>
    <property type="match status" value="1"/>
</dbReference>
<dbReference type="Pfam" id="PF08263">
    <property type="entry name" value="LRRNT_2"/>
    <property type="match status" value="1"/>
</dbReference>
<dbReference type="InterPro" id="IPR001245">
    <property type="entry name" value="Ser-Thr/Tyr_kinase_cat_dom"/>
</dbReference>
<evidence type="ECO:0000256" key="9">
    <source>
        <dbReference type="ARBA" id="ARBA00022737"/>
    </source>
</evidence>
<keyword evidence="4" id="KW-0723">Serine/threonine-protein kinase</keyword>